<protein>
    <submittedName>
        <fullName evidence="10">Uncharacterized protein</fullName>
    </submittedName>
</protein>
<feature type="chain" id="PRO_5032811372" evidence="9">
    <location>
        <begin position="20"/>
        <end position="852"/>
    </location>
</feature>
<dbReference type="InterPro" id="IPR036055">
    <property type="entry name" value="LDL_receptor-like_sf"/>
</dbReference>
<keyword evidence="5" id="KW-1133">Transmembrane helix</keyword>
<dbReference type="GO" id="GO:0005886">
    <property type="term" value="C:plasma membrane"/>
    <property type="evidence" value="ECO:0007669"/>
    <property type="project" value="TreeGrafter"/>
</dbReference>
<dbReference type="PANTHER" id="PTHR24270:SF62">
    <property type="entry name" value="LOW-DENSITY LIPOPROTEIN RECEPTOR-RELATED PROTEIN 2"/>
    <property type="match status" value="1"/>
</dbReference>
<feature type="signal peptide" evidence="9">
    <location>
        <begin position="1"/>
        <end position="19"/>
    </location>
</feature>
<reference evidence="10" key="1">
    <citation type="submission" date="2021-02" db="EMBL/GenBank/DDBJ databases">
        <authorList>
            <person name="Nowell W R."/>
        </authorList>
    </citation>
    <scope>NUCLEOTIDE SEQUENCE</scope>
</reference>
<dbReference type="PRINTS" id="PR00261">
    <property type="entry name" value="LDLRECEPTOR"/>
</dbReference>
<evidence type="ECO:0000313" key="10">
    <source>
        <dbReference type="EMBL" id="CAF4378080.1"/>
    </source>
</evidence>
<dbReference type="GO" id="GO:0016192">
    <property type="term" value="P:vesicle-mediated transport"/>
    <property type="evidence" value="ECO:0007669"/>
    <property type="project" value="UniProtKB-ARBA"/>
</dbReference>
<feature type="disulfide bond" evidence="8">
    <location>
        <begin position="677"/>
        <end position="695"/>
    </location>
</feature>
<dbReference type="PROSITE" id="PS50068">
    <property type="entry name" value="LDLRA_2"/>
    <property type="match status" value="4"/>
</dbReference>
<feature type="disulfide bond" evidence="8">
    <location>
        <begin position="181"/>
        <end position="199"/>
    </location>
</feature>
<feature type="disulfide bond" evidence="8">
    <location>
        <begin position="689"/>
        <end position="704"/>
    </location>
</feature>
<dbReference type="PANTHER" id="PTHR24270">
    <property type="entry name" value="LOW-DENSITY LIPOPROTEIN RECEPTOR-RELATED"/>
    <property type="match status" value="1"/>
</dbReference>
<keyword evidence="6" id="KW-0472">Membrane</keyword>
<evidence type="ECO:0000256" key="5">
    <source>
        <dbReference type="ARBA" id="ARBA00022989"/>
    </source>
</evidence>
<dbReference type="InterPro" id="IPR002172">
    <property type="entry name" value="LDrepeatLR_classA_rpt"/>
</dbReference>
<keyword evidence="9" id="KW-0732">Signal</keyword>
<dbReference type="SUPFAM" id="SSF57424">
    <property type="entry name" value="LDL receptor-like module"/>
    <property type="match status" value="3"/>
</dbReference>
<dbReference type="Pfam" id="PF00057">
    <property type="entry name" value="Ldl_recept_a"/>
    <property type="match status" value="2"/>
</dbReference>
<accession>A0A820MVA3</accession>
<sequence>MPTALKYALIFLLSATANGSFRLYNTKVSDNGDYKDCLYSFMLNSDKNEWQLIPYCIRHNVASNDDDGEQCYGNANFTFEHMKRKNVPSHHLYRRNAPIDTINHYQKYLAGDDFSLGSYRYCNCSADWFGARCQYSFAQSNGTETFDEIVWSQLEERISLENFYEILKNPSLLTCYEGLQCRSTICLDWRQICDGSFNCENGEDEPEECLLLETNECQKDEHRCRSGMCIPKTFLIDFDFDCMDLSDESETYYGWSTDDFWYRTPKLVCDFSLCDVNSFPCGDGQCVRLLSDEWHLFCNNGRDMFLRQNLLFKTLNDGTSSKNISSECWNLMMCVSDPKDKYSFNYATCDCSDQSMRTRHCLKSFQKHCPVSFVFEHVYSFLYPFVRLLYHNTPTYSSEWWLPTHFCYSQSHCPAFPFTGLPLIHGLMCIERENIPDWLGLTLLFFGCRFRHTSLLAADKRLFYCDRSMKFISKHRVSDDYFDCFYEEDEFIMQNATVMSNLNLTYHFKCAGTNEWFSRPLIGSGQCLDYSDTLHVGSCKIASDIGCQFLRNLYPPHVDYVFQENCNGIARSTFRGTNETDEANCEEWPWPTYGQCDGYWDASNGEDELNCPNTILSYITHTVFKCSVNEHYCAYSNRTMGCLSKERAGDGIVDCLGETDERTTSCAFLYPLHPFRCSNGDCISLAVICDRENDCSKRDDELICSWIPINSCKRGNFNCNEFCIPRTSQCDGIIDCPPSGQDEWFCDLRYRRIPQFSLDKIEKYPPVIVSPDVMITTVFHSPKSLPVQILLKSESIDFLEDWLCNRGIRVTKRSLIIECLCPPSYYGPRCQYQAERLLITIRVDTPATLSGH</sequence>
<comment type="caution">
    <text evidence="8">Lacks conserved residue(s) required for the propagation of feature annotation.</text>
</comment>
<keyword evidence="7 8" id="KW-1015">Disulfide bond</keyword>
<dbReference type="SMART" id="SM00192">
    <property type="entry name" value="LDLa"/>
    <property type="match status" value="6"/>
</dbReference>
<keyword evidence="4" id="KW-0677">Repeat</keyword>
<dbReference type="AlphaFoldDB" id="A0A820MVA3"/>
<evidence type="ECO:0000256" key="3">
    <source>
        <dbReference type="ARBA" id="ARBA00022692"/>
    </source>
</evidence>
<feature type="disulfide bond" evidence="8">
    <location>
        <begin position="224"/>
        <end position="242"/>
    </location>
</feature>
<comment type="caution">
    <text evidence="10">The sequence shown here is derived from an EMBL/GenBank/DDBJ whole genome shotgun (WGS) entry which is preliminary data.</text>
</comment>
<evidence type="ECO:0000256" key="4">
    <source>
        <dbReference type="ARBA" id="ARBA00022737"/>
    </source>
</evidence>
<evidence type="ECO:0000256" key="9">
    <source>
        <dbReference type="SAM" id="SignalP"/>
    </source>
</evidence>
<dbReference type="InterPro" id="IPR023415">
    <property type="entry name" value="LDLR_class-A_CS"/>
</dbReference>
<evidence type="ECO:0000256" key="8">
    <source>
        <dbReference type="PROSITE-ProRule" id="PRU00124"/>
    </source>
</evidence>
<dbReference type="CDD" id="cd00112">
    <property type="entry name" value="LDLa"/>
    <property type="match status" value="2"/>
</dbReference>
<gene>
    <name evidence="10" type="ORF">HFQ381_LOCUS18533</name>
</gene>
<name>A0A820MVA3_9BILA</name>
<proteinExistence type="predicted"/>
<evidence type="ECO:0000256" key="7">
    <source>
        <dbReference type="ARBA" id="ARBA00023157"/>
    </source>
</evidence>
<evidence type="ECO:0000256" key="2">
    <source>
        <dbReference type="ARBA" id="ARBA00004308"/>
    </source>
</evidence>
<keyword evidence="3" id="KW-0812">Transmembrane</keyword>
<evidence type="ECO:0000256" key="1">
    <source>
        <dbReference type="ARBA" id="ARBA00004167"/>
    </source>
</evidence>
<dbReference type="InterPro" id="IPR050685">
    <property type="entry name" value="LDLR"/>
</dbReference>
<feature type="disulfide bond" evidence="8">
    <location>
        <begin position="217"/>
        <end position="229"/>
    </location>
</feature>
<dbReference type="GO" id="GO:0012505">
    <property type="term" value="C:endomembrane system"/>
    <property type="evidence" value="ECO:0007669"/>
    <property type="project" value="UniProtKB-SubCell"/>
</dbReference>
<organism evidence="10 11">
    <name type="scientific">Rotaria socialis</name>
    <dbReference type="NCBI Taxonomy" id="392032"/>
    <lineage>
        <taxon>Eukaryota</taxon>
        <taxon>Metazoa</taxon>
        <taxon>Spiralia</taxon>
        <taxon>Gnathifera</taxon>
        <taxon>Rotifera</taxon>
        <taxon>Eurotatoria</taxon>
        <taxon>Bdelloidea</taxon>
        <taxon>Philodinida</taxon>
        <taxon>Philodinidae</taxon>
        <taxon>Rotaria</taxon>
    </lineage>
</organism>
<comment type="subcellular location">
    <subcellularLocation>
        <location evidence="2">Endomembrane system</location>
    </subcellularLocation>
    <subcellularLocation>
        <location evidence="1">Membrane</location>
        <topology evidence="1">Single-pass membrane protein</topology>
    </subcellularLocation>
</comment>
<dbReference type="Gene3D" id="4.10.400.10">
    <property type="entry name" value="Low-density Lipoprotein Receptor"/>
    <property type="match status" value="3"/>
</dbReference>
<dbReference type="PROSITE" id="PS01209">
    <property type="entry name" value="LDLRA_1"/>
    <property type="match status" value="1"/>
</dbReference>
<dbReference type="Proteomes" id="UP000663851">
    <property type="component" value="Unassembled WGS sequence"/>
</dbReference>
<dbReference type="EMBL" id="CAJOBO010001437">
    <property type="protein sequence ID" value="CAF4378080.1"/>
    <property type="molecule type" value="Genomic_DNA"/>
</dbReference>
<evidence type="ECO:0000256" key="6">
    <source>
        <dbReference type="ARBA" id="ARBA00023136"/>
    </source>
</evidence>
<evidence type="ECO:0000313" key="11">
    <source>
        <dbReference type="Proteomes" id="UP000663851"/>
    </source>
</evidence>